<dbReference type="AlphaFoldDB" id="A0A183N4R5"/>
<evidence type="ECO:0000313" key="1">
    <source>
        <dbReference type="EMBL" id="VDP46616.1"/>
    </source>
</evidence>
<organism evidence="1 2">
    <name type="scientific">Schistosoma margrebowiei</name>
    <dbReference type="NCBI Taxonomy" id="48269"/>
    <lineage>
        <taxon>Eukaryota</taxon>
        <taxon>Metazoa</taxon>
        <taxon>Spiralia</taxon>
        <taxon>Lophotrochozoa</taxon>
        <taxon>Platyhelminthes</taxon>
        <taxon>Trematoda</taxon>
        <taxon>Digenea</taxon>
        <taxon>Strigeidida</taxon>
        <taxon>Schistosomatoidea</taxon>
        <taxon>Schistosomatidae</taxon>
        <taxon>Schistosoma</taxon>
    </lineage>
</organism>
<name>A0A183N4R5_9TREM</name>
<proteinExistence type="predicted"/>
<sequence length="72" mass="8006">MTIVAVVEGLNIHKEKSKILLCNTTCTNQIILDGEALENVKFFIYLGSIIDEHSEPDTNVKVRIGKATAEYL</sequence>
<evidence type="ECO:0000313" key="2">
    <source>
        <dbReference type="Proteomes" id="UP000277204"/>
    </source>
</evidence>
<protein>
    <submittedName>
        <fullName evidence="1">Uncharacterized protein</fullName>
    </submittedName>
</protein>
<reference evidence="1 2" key="1">
    <citation type="submission" date="2018-11" db="EMBL/GenBank/DDBJ databases">
        <authorList>
            <consortium name="Pathogen Informatics"/>
        </authorList>
    </citation>
    <scope>NUCLEOTIDE SEQUENCE [LARGE SCALE GENOMIC DNA]</scope>
    <source>
        <strain evidence="1 2">Zambia</strain>
    </source>
</reference>
<dbReference type="EMBL" id="UZAI01019621">
    <property type="protein sequence ID" value="VDP46616.1"/>
    <property type="molecule type" value="Genomic_DNA"/>
</dbReference>
<dbReference type="Proteomes" id="UP000277204">
    <property type="component" value="Unassembled WGS sequence"/>
</dbReference>
<keyword evidence="2" id="KW-1185">Reference proteome</keyword>
<gene>
    <name evidence="1" type="ORF">SMRZ_LOCUS23290</name>
</gene>
<accession>A0A183N4R5</accession>